<name>A0ABR3M8T8_9TELE</name>
<dbReference type="Proteomes" id="UP001558613">
    <property type="component" value="Unassembled WGS sequence"/>
</dbReference>
<proteinExistence type="predicted"/>
<gene>
    <name evidence="1" type="ORF">QQF64_008493</name>
</gene>
<comment type="caution">
    <text evidence="1">The sequence shown here is derived from an EMBL/GenBank/DDBJ whole genome shotgun (WGS) entry which is preliminary data.</text>
</comment>
<organism evidence="1 2">
    <name type="scientific">Cirrhinus molitorella</name>
    <name type="common">mud carp</name>
    <dbReference type="NCBI Taxonomy" id="172907"/>
    <lineage>
        <taxon>Eukaryota</taxon>
        <taxon>Metazoa</taxon>
        <taxon>Chordata</taxon>
        <taxon>Craniata</taxon>
        <taxon>Vertebrata</taxon>
        <taxon>Euteleostomi</taxon>
        <taxon>Actinopterygii</taxon>
        <taxon>Neopterygii</taxon>
        <taxon>Teleostei</taxon>
        <taxon>Ostariophysi</taxon>
        <taxon>Cypriniformes</taxon>
        <taxon>Cyprinidae</taxon>
        <taxon>Labeoninae</taxon>
        <taxon>Labeonini</taxon>
        <taxon>Cirrhinus</taxon>
    </lineage>
</organism>
<evidence type="ECO:0000313" key="1">
    <source>
        <dbReference type="EMBL" id="KAL1260666.1"/>
    </source>
</evidence>
<sequence>MVKLRRPSADSLTCIHETSLQSCVFKPVACQGSSTCSDISCCRYRVTLREGAHSCGAPAASAGLARPRRAGAVLFRPGVLQTGRLRLRTAAEERRGGRIWGSRTLWPYDFWTLTEKELDFIIQ</sequence>
<reference evidence="1 2" key="1">
    <citation type="submission" date="2023-09" db="EMBL/GenBank/DDBJ databases">
        <authorList>
            <person name="Wang M."/>
        </authorList>
    </citation>
    <scope>NUCLEOTIDE SEQUENCE [LARGE SCALE GENOMIC DNA]</scope>
    <source>
        <strain evidence="1">GT-2023</strain>
        <tissue evidence="1">Liver</tissue>
    </source>
</reference>
<dbReference type="EMBL" id="JAYMGO010000015">
    <property type="protein sequence ID" value="KAL1260666.1"/>
    <property type="molecule type" value="Genomic_DNA"/>
</dbReference>
<keyword evidence="2" id="KW-1185">Reference proteome</keyword>
<accession>A0ABR3M8T8</accession>
<evidence type="ECO:0000313" key="2">
    <source>
        <dbReference type="Proteomes" id="UP001558613"/>
    </source>
</evidence>
<protein>
    <submittedName>
        <fullName evidence="1">Uncharacterized protein</fullName>
    </submittedName>
</protein>